<dbReference type="InterPro" id="IPR025392">
    <property type="entry name" value="DUF4124"/>
</dbReference>
<gene>
    <name evidence="2" type="ordered locus">Fbal_0090</name>
</gene>
<keyword evidence="3" id="KW-1185">Reference proteome</keyword>
<dbReference type="Pfam" id="PF13511">
    <property type="entry name" value="DUF4124"/>
    <property type="match status" value="1"/>
</dbReference>
<organism evidence="2 3">
    <name type="scientific">Ferrimonas balearica (strain DSM 9799 / CCM 4581 / KCTC 23876 / PAT)</name>
    <dbReference type="NCBI Taxonomy" id="550540"/>
    <lineage>
        <taxon>Bacteria</taxon>
        <taxon>Pseudomonadati</taxon>
        <taxon>Pseudomonadota</taxon>
        <taxon>Gammaproteobacteria</taxon>
        <taxon>Alteromonadales</taxon>
        <taxon>Ferrimonadaceae</taxon>
        <taxon>Ferrimonas</taxon>
    </lineage>
</organism>
<protein>
    <recommendedName>
        <fullName evidence="1">DUF4124 domain-containing protein</fullName>
    </recommendedName>
</protein>
<dbReference type="Gene3D" id="2.60.40.10">
    <property type="entry name" value="Immunoglobulins"/>
    <property type="match status" value="1"/>
</dbReference>
<proteinExistence type="predicted"/>
<dbReference type="GeneID" id="67180336"/>
<accession>E1SW04</accession>
<dbReference type="InterPro" id="IPR013783">
    <property type="entry name" value="Ig-like_fold"/>
</dbReference>
<name>E1SW04_FERBD</name>
<sequence length="179" mass="19460">MGSRYILLVAALLLAPQGFAKVYRWVDSNGQVHYSDKPQDGAEEIAVDTSKANTIELAKPSPTTAPLQPVTAPEYRISLSAPEQGATVRDNNGQLNLNIALQPDLLADHRIELLLNGEVVRTVGSGGSFALDNVDRGEHVLQARVIDENGKVLASSRKTKVYLHRHSRLIAPPKPQPRS</sequence>
<dbReference type="eggNOG" id="ENOG5032YZ5">
    <property type="taxonomic scope" value="Bacteria"/>
</dbReference>
<evidence type="ECO:0000313" key="3">
    <source>
        <dbReference type="Proteomes" id="UP000006683"/>
    </source>
</evidence>
<reference evidence="2 3" key="1">
    <citation type="journal article" date="2010" name="Stand. Genomic Sci.">
        <title>Complete genome sequence of Ferrimonas balearica type strain (PAT).</title>
        <authorList>
            <person name="Nolan M."/>
            <person name="Sikorski J."/>
            <person name="Davenport K."/>
            <person name="Lucas S."/>
            <person name="Glavina Del Rio T."/>
            <person name="Tice H."/>
            <person name="Cheng J."/>
            <person name="Goodwin L."/>
            <person name="Pitluck S."/>
            <person name="Liolios K."/>
            <person name="Ivanova N."/>
            <person name="Mavromatis K."/>
            <person name="Ovchinnikova G."/>
            <person name="Pati A."/>
            <person name="Chen A."/>
            <person name="Palaniappan K."/>
            <person name="Land M."/>
            <person name="Hauser L."/>
            <person name="Chang Y."/>
            <person name="Jeffries C."/>
            <person name="Tapia R."/>
            <person name="Brettin T."/>
            <person name="Detter J."/>
            <person name="Han C."/>
            <person name="Yasawong M."/>
            <person name="Rohde M."/>
            <person name="Tindall B."/>
            <person name="Goker M."/>
            <person name="Woyke T."/>
            <person name="Bristow J."/>
            <person name="Eisen J."/>
            <person name="Markowitz V."/>
            <person name="Hugenholtz P."/>
            <person name="Kyrpides N."/>
            <person name="Klenk H."/>
            <person name="Lapidus A."/>
        </authorList>
    </citation>
    <scope>NUCLEOTIDE SEQUENCE [LARGE SCALE GENOMIC DNA]</scope>
    <source>
        <strain evidence="3">DSM 9799 / CCM 4581 / KCTC 23876 / PAT</strain>
    </source>
</reference>
<dbReference type="STRING" id="550540.Fbal_0090"/>
<feature type="domain" description="DUF4124" evidence="1">
    <location>
        <begin position="10"/>
        <end position="66"/>
    </location>
</feature>
<dbReference type="AlphaFoldDB" id="E1SW04"/>
<evidence type="ECO:0000259" key="1">
    <source>
        <dbReference type="Pfam" id="PF13511"/>
    </source>
</evidence>
<dbReference type="OrthoDB" id="7062774at2"/>
<dbReference type="EMBL" id="CP002209">
    <property type="protein sequence ID" value="ADN74304.1"/>
    <property type="molecule type" value="Genomic_DNA"/>
</dbReference>
<dbReference type="RefSeq" id="WP_013343610.1">
    <property type="nucleotide sequence ID" value="NC_014541.1"/>
</dbReference>
<dbReference type="Proteomes" id="UP000006683">
    <property type="component" value="Chromosome"/>
</dbReference>
<dbReference type="KEGG" id="fbl:Fbal_0090"/>
<dbReference type="HOGENOM" id="CLU_110739_1_1_6"/>
<evidence type="ECO:0000313" key="2">
    <source>
        <dbReference type="EMBL" id="ADN74304.1"/>
    </source>
</evidence>